<dbReference type="Gene3D" id="1.10.4160.10">
    <property type="entry name" value="Hydantoin permease"/>
    <property type="match status" value="1"/>
</dbReference>
<feature type="transmembrane region" description="Helical" evidence="6">
    <location>
        <begin position="426"/>
        <end position="448"/>
    </location>
</feature>
<comment type="caution">
    <text evidence="7">The sequence shown here is derived from an EMBL/GenBank/DDBJ whole genome shotgun (WGS) entry which is preliminary data.</text>
</comment>
<evidence type="ECO:0000313" key="8">
    <source>
        <dbReference type="Proteomes" id="UP000319498"/>
    </source>
</evidence>
<reference evidence="7 8" key="1">
    <citation type="submission" date="2019-06" db="EMBL/GenBank/DDBJ databases">
        <title>Whole genome shotgun sequence of Brevibacillus formosus NBRC 15716.</title>
        <authorList>
            <person name="Hosoyama A."/>
            <person name="Uohara A."/>
            <person name="Ohji S."/>
            <person name="Ichikawa N."/>
        </authorList>
    </citation>
    <scope>NUCLEOTIDE SEQUENCE [LARGE SCALE GENOMIC DNA]</scope>
    <source>
        <strain evidence="7 8">NBRC 15716</strain>
    </source>
</reference>
<feature type="transmembrane region" description="Helical" evidence="6">
    <location>
        <begin position="166"/>
        <end position="190"/>
    </location>
</feature>
<evidence type="ECO:0000256" key="5">
    <source>
        <dbReference type="ARBA" id="ARBA00023136"/>
    </source>
</evidence>
<keyword evidence="8" id="KW-1185">Reference proteome</keyword>
<dbReference type="Proteomes" id="UP000319498">
    <property type="component" value="Unassembled WGS sequence"/>
</dbReference>
<feature type="transmembrane region" description="Helical" evidence="6">
    <location>
        <begin position="197"/>
        <end position="225"/>
    </location>
</feature>
<feature type="transmembrane region" description="Helical" evidence="6">
    <location>
        <begin position="274"/>
        <end position="297"/>
    </location>
</feature>
<comment type="subcellular location">
    <subcellularLocation>
        <location evidence="1">Membrane</location>
        <topology evidence="1">Multi-pass membrane protein</topology>
    </subcellularLocation>
</comment>
<name>A0ABQ0T328_9BACL</name>
<feature type="transmembrane region" description="Helical" evidence="6">
    <location>
        <begin position="69"/>
        <end position="90"/>
    </location>
</feature>
<organism evidence="7 8">
    <name type="scientific">Brevibacillus formosus</name>
    <dbReference type="NCBI Taxonomy" id="54913"/>
    <lineage>
        <taxon>Bacteria</taxon>
        <taxon>Bacillati</taxon>
        <taxon>Bacillota</taxon>
        <taxon>Bacilli</taxon>
        <taxon>Bacillales</taxon>
        <taxon>Paenibacillaceae</taxon>
        <taxon>Brevibacillus</taxon>
    </lineage>
</organism>
<feature type="transmembrane region" description="Helical" evidence="6">
    <location>
        <begin position="111"/>
        <end position="133"/>
    </location>
</feature>
<feature type="transmembrane region" description="Helical" evidence="6">
    <location>
        <begin position="309"/>
        <end position="332"/>
    </location>
</feature>
<proteinExistence type="inferred from homology"/>
<dbReference type="InterPro" id="IPR045225">
    <property type="entry name" value="Uracil/uridine/allantoin_perm"/>
</dbReference>
<keyword evidence="4 6" id="KW-1133">Transmembrane helix</keyword>
<feature type="transmembrane region" description="Helical" evidence="6">
    <location>
        <begin position="344"/>
        <end position="367"/>
    </location>
</feature>
<dbReference type="Pfam" id="PF02133">
    <property type="entry name" value="Transp_cyt_pur"/>
    <property type="match status" value="1"/>
</dbReference>
<gene>
    <name evidence="7" type="primary">ybbW</name>
    <name evidence="7" type="ORF">BFO01nite_18020</name>
</gene>
<dbReference type="PANTHER" id="PTHR30618">
    <property type="entry name" value="NCS1 FAMILY PURINE/PYRIMIDINE TRANSPORTER"/>
    <property type="match status" value="1"/>
</dbReference>
<accession>A0ABQ0T328</accession>
<protein>
    <submittedName>
        <fullName evidence="7">Allantoin permease</fullName>
    </submittedName>
</protein>
<feature type="transmembrane region" description="Helical" evidence="6">
    <location>
        <begin position="37"/>
        <end position="63"/>
    </location>
</feature>
<feature type="transmembrane region" description="Helical" evidence="6">
    <location>
        <begin position="231"/>
        <end position="253"/>
    </location>
</feature>
<evidence type="ECO:0000256" key="6">
    <source>
        <dbReference type="SAM" id="Phobius"/>
    </source>
</evidence>
<comment type="similarity">
    <text evidence="2">Belongs to the purine-cytosine permease (2.A.39) family.</text>
</comment>
<dbReference type="EMBL" id="BJOL01000010">
    <property type="protein sequence ID" value="GED57670.1"/>
    <property type="molecule type" value="Genomic_DNA"/>
</dbReference>
<sequence length="495" mass="53338">MNMGQANVKESYEEFKSYGYADDILPKTSENRDWGTFNYVTVWMGAVHNLMSYMTVAGFFVLGLSVPQVLWAVMLAALIVSAGYGLNGYAGTKYGIGYSMLLRSSFGVKGSIIPAICRGLIAGVVFFGTKTIIGAQSFNVIFEKIFPGYIRMVPGFDFLGLDFPTMLSYVILWVITVGLFLGGMKILSLFSKWSSPIIYIFIVGAAIWAISVAGGFGPIFAYAPAKPMENWLVFIACVSALVSNWGGPIVNIADLTQRAKHPKAPMIGLPLGMIASYILFGITCVGLLVGTQIAFGIKDFNVVAAIDQIGNPVAVIILLLALNIGSTSYVVFGNLLPSGLQMTALLPKMFTVKSAAILTAVLGTVILPWKLVDGTAALYMFYSFIGSMYGPITGIMLVSFFIERKRKLDLSAIYVKPGEHGEYKNGLNMVACGVLIVSFLITLSGSFLPNVPLLTNISKSAFLSGSIISGVLYALCYKWNKPITITQSETTAKVS</sequence>
<evidence type="ECO:0000256" key="3">
    <source>
        <dbReference type="ARBA" id="ARBA00022692"/>
    </source>
</evidence>
<keyword evidence="5 6" id="KW-0472">Membrane</keyword>
<evidence type="ECO:0000256" key="1">
    <source>
        <dbReference type="ARBA" id="ARBA00004141"/>
    </source>
</evidence>
<evidence type="ECO:0000256" key="2">
    <source>
        <dbReference type="ARBA" id="ARBA00008974"/>
    </source>
</evidence>
<dbReference type="InterPro" id="IPR001248">
    <property type="entry name" value="Pur-cyt_permease"/>
</dbReference>
<evidence type="ECO:0000256" key="4">
    <source>
        <dbReference type="ARBA" id="ARBA00022989"/>
    </source>
</evidence>
<dbReference type="PANTHER" id="PTHR30618:SF0">
    <property type="entry name" value="PURINE-URACIL PERMEASE NCS1"/>
    <property type="match status" value="1"/>
</dbReference>
<feature type="transmembrane region" description="Helical" evidence="6">
    <location>
        <begin position="379"/>
        <end position="402"/>
    </location>
</feature>
<feature type="transmembrane region" description="Helical" evidence="6">
    <location>
        <begin position="460"/>
        <end position="477"/>
    </location>
</feature>
<keyword evidence="3 6" id="KW-0812">Transmembrane</keyword>
<evidence type="ECO:0000313" key="7">
    <source>
        <dbReference type="EMBL" id="GED57670.1"/>
    </source>
</evidence>